<proteinExistence type="predicted"/>
<dbReference type="AlphaFoldDB" id="A0A4R4KID0"/>
<name>A0A4R4KID0_9BACT</name>
<feature type="domain" description="FecR protein" evidence="2">
    <location>
        <begin position="160"/>
        <end position="244"/>
    </location>
</feature>
<dbReference type="PIRSF" id="PIRSF018266">
    <property type="entry name" value="FecR"/>
    <property type="match status" value="1"/>
</dbReference>
<keyword evidence="1" id="KW-1133">Transmembrane helix</keyword>
<dbReference type="Proteomes" id="UP000295706">
    <property type="component" value="Unassembled WGS sequence"/>
</dbReference>
<evidence type="ECO:0000259" key="3">
    <source>
        <dbReference type="Pfam" id="PF16344"/>
    </source>
</evidence>
<sequence>MDHYKTYSSEDFVWDKYFRQWVLKPTRESDEEWNNWLAKNQDLRLRVQQAREIVNALSVSEHSLTKLEIDGIIQQTMSRLSASSPKLQRRNSSIRRSIVYSTGIRVPAILFAFIVLGGLVWFFTAPVNPQKTDGSVQTNLPLFQEGRLVEKSNFTEKPLVINLEDGSKIHLQKGSRIRYPEPFAKNLREIHLQGEAFFEVAKNPERPFWVYTQELVTKVLGTSFWIRAYDESKEIVVKVKTGRVSVFSMEGNKPQKKRTNIRERQGVILTPNQQIVFSRSEIRMVKSLVKEPTIITSNPVFQQFEFEDRPVSEVFFLLKKAYGVDIIYNEDLMFSCPLTANLNGLSLYQKLDVICKAVESEYEIIDGQIVIHGTGCKS</sequence>
<dbReference type="Gene3D" id="3.55.50.30">
    <property type="match status" value="1"/>
</dbReference>
<dbReference type="EMBL" id="SMJU01000002">
    <property type="protein sequence ID" value="TDB67914.1"/>
    <property type="molecule type" value="Genomic_DNA"/>
</dbReference>
<evidence type="ECO:0000256" key="1">
    <source>
        <dbReference type="SAM" id="Phobius"/>
    </source>
</evidence>
<dbReference type="Pfam" id="PF16344">
    <property type="entry name" value="FecR_C"/>
    <property type="match status" value="1"/>
</dbReference>
<evidence type="ECO:0000259" key="2">
    <source>
        <dbReference type="Pfam" id="PF04773"/>
    </source>
</evidence>
<comment type="caution">
    <text evidence="4">The sequence shown here is derived from an EMBL/GenBank/DDBJ whole genome shotgun (WGS) entry which is preliminary data.</text>
</comment>
<dbReference type="PANTHER" id="PTHR30273">
    <property type="entry name" value="PERIPLASMIC SIGNAL SENSOR AND SIGMA FACTOR ACTIVATOR FECR-RELATED"/>
    <property type="match status" value="1"/>
</dbReference>
<accession>A0A4R4KID0</accession>
<feature type="transmembrane region" description="Helical" evidence="1">
    <location>
        <begin position="98"/>
        <end position="123"/>
    </location>
</feature>
<dbReference type="Pfam" id="PF04773">
    <property type="entry name" value="FecR"/>
    <property type="match status" value="1"/>
</dbReference>
<dbReference type="PANTHER" id="PTHR30273:SF2">
    <property type="entry name" value="PROTEIN FECR"/>
    <property type="match status" value="1"/>
</dbReference>
<dbReference type="InterPro" id="IPR032508">
    <property type="entry name" value="FecR_C"/>
</dbReference>
<dbReference type="InterPro" id="IPR006860">
    <property type="entry name" value="FecR"/>
</dbReference>
<dbReference type="InterPro" id="IPR012373">
    <property type="entry name" value="Ferrdict_sens_TM"/>
</dbReference>
<keyword evidence="5" id="KW-1185">Reference proteome</keyword>
<feature type="domain" description="Protein FecR C-terminal" evidence="3">
    <location>
        <begin position="304"/>
        <end position="371"/>
    </location>
</feature>
<keyword evidence="1" id="KW-0812">Transmembrane</keyword>
<dbReference type="GO" id="GO:0016989">
    <property type="term" value="F:sigma factor antagonist activity"/>
    <property type="evidence" value="ECO:0007669"/>
    <property type="project" value="TreeGrafter"/>
</dbReference>
<dbReference type="OrthoDB" id="645173at2"/>
<evidence type="ECO:0000313" key="5">
    <source>
        <dbReference type="Proteomes" id="UP000295706"/>
    </source>
</evidence>
<evidence type="ECO:0000313" key="4">
    <source>
        <dbReference type="EMBL" id="TDB67914.1"/>
    </source>
</evidence>
<gene>
    <name evidence="4" type="ORF">EZE20_03020</name>
</gene>
<organism evidence="4 5">
    <name type="scientific">Arundinibacter roseus</name>
    <dbReference type="NCBI Taxonomy" id="2070510"/>
    <lineage>
        <taxon>Bacteria</taxon>
        <taxon>Pseudomonadati</taxon>
        <taxon>Bacteroidota</taxon>
        <taxon>Cytophagia</taxon>
        <taxon>Cytophagales</taxon>
        <taxon>Spirosomataceae</taxon>
        <taxon>Arundinibacter</taxon>
    </lineage>
</organism>
<reference evidence="4 5" key="1">
    <citation type="submission" date="2019-02" db="EMBL/GenBank/DDBJ databases">
        <title>Arundinibacter roseus gen. nov., sp. nov., a new member of the family Cytophagaceae.</title>
        <authorList>
            <person name="Szuroczki S."/>
            <person name="Khayer B."/>
            <person name="Sproer C."/>
            <person name="Toumi M."/>
            <person name="Szabo A."/>
            <person name="Felfoldi T."/>
            <person name="Schumann P."/>
            <person name="Toth E."/>
        </authorList>
    </citation>
    <scope>NUCLEOTIDE SEQUENCE [LARGE SCALE GENOMIC DNA]</scope>
    <source>
        <strain evidence="4 5">DMA-k-7a</strain>
    </source>
</reference>
<keyword evidence="1" id="KW-0472">Membrane</keyword>
<protein>
    <submittedName>
        <fullName evidence="4">FecR family protein</fullName>
    </submittedName>
</protein>
<dbReference type="Gene3D" id="2.60.120.1440">
    <property type="match status" value="1"/>
</dbReference>
<dbReference type="RefSeq" id="WP_132114370.1">
    <property type="nucleotide sequence ID" value="NZ_SMJU01000002.1"/>
</dbReference>